<dbReference type="PANTHER" id="PTHR30477">
    <property type="entry name" value="ABC-TRANSPORTER METAL-BINDING PROTEIN"/>
    <property type="match status" value="1"/>
</dbReference>
<feature type="transmembrane region" description="Helical" evidence="7">
    <location>
        <begin position="128"/>
        <end position="159"/>
    </location>
</feature>
<dbReference type="GO" id="GO:0010043">
    <property type="term" value="P:response to zinc ion"/>
    <property type="evidence" value="ECO:0007669"/>
    <property type="project" value="TreeGrafter"/>
</dbReference>
<proteinExistence type="inferred from homology"/>
<feature type="transmembrane region" description="Helical" evidence="7">
    <location>
        <begin position="20"/>
        <end position="42"/>
    </location>
</feature>
<dbReference type="Pfam" id="PF00950">
    <property type="entry name" value="ABC-3"/>
    <property type="match status" value="1"/>
</dbReference>
<evidence type="ECO:0000313" key="9">
    <source>
        <dbReference type="Proteomes" id="UP000192468"/>
    </source>
</evidence>
<organism evidence="8 9">
    <name type="scientific">Clostridium acidisoli DSM 12555</name>
    <dbReference type="NCBI Taxonomy" id="1121291"/>
    <lineage>
        <taxon>Bacteria</taxon>
        <taxon>Bacillati</taxon>
        <taxon>Bacillota</taxon>
        <taxon>Clostridia</taxon>
        <taxon>Eubacteriales</taxon>
        <taxon>Clostridiaceae</taxon>
        <taxon>Clostridium</taxon>
    </lineage>
</organism>
<dbReference type="AlphaFoldDB" id="A0A1W1XTS4"/>
<accession>A0A1W1XTS4</accession>
<feature type="transmembrane region" description="Helical" evidence="7">
    <location>
        <begin position="261"/>
        <end position="278"/>
    </location>
</feature>
<keyword evidence="9" id="KW-1185">Reference proteome</keyword>
<feature type="transmembrane region" description="Helical" evidence="7">
    <location>
        <begin position="62"/>
        <end position="85"/>
    </location>
</feature>
<keyword evidence="3 6" id="KW-0812">Transmembrane</keyword>
<evidence type="ECO:0000256" key="2">
    <source>
        <dbReference type="ARBA" id="ARBA00008034"/>
    </source>
</evidence>
<dbReference type="InterPro" id="IPR037294">
    <property type="entry name" value="ABC_BtuC-like"/>
</dbReference>
<dbReference type="OrthoDB" id="9788905at2"/>
<dbReference type="SUPFAM" id="SSF81345">
    <property type="entry name" value="ABC transporter involved in vitamin B12 uptake, BtuC"/>
    <property type="match status" value="1"/>
</dbReference>
<evidence type="ECO:0000256" key="5">
    <source>
        <dbReference type="ARBA" id="ARBA00023136"/>
    </source>
</evidence>
<dbReference type="Proteomes" id="UP000192468">
    <property type="component" value="Unassembled WGS sequence"/>
</dbReference>
<keyword evidence="4 7" id="KW-1133">Transmembrane helix</keyword>
<comment type="subcellular location">
    <subcellularLocation>
        <location evidence="6">Cell membrane</location>
        <topology evidence="6">Multi-pass membrane protein</topology>
    </subcellularLocation>
    <subcellularLocation>
        <location evidence="1">Membrane</location>
        <topology evidence="1">Multi-pass membrane protein</topology>
    </subcellularLocation>
</comment>
<protein>
    <submittedName>
        <fullName evidence="8">Zinc/manganese transport system permease protein</fullName>
    </submittedName>
</protein>
<feature type="transmembrane region" description="Helical" evidence="7">
    <location>
        <begin position="97"/>
        <end position="116"/>
    </location>
</feature>
<keyword evidence="6" id="KW-0813">Transport</keyword>
<name>A0A1W1XTS4_9CLOT</name>
<dbReference type="STRING" id="1121291.SAMN02745134_02988"/>
<keyword evidence="5 7" id="KW-0472">Membrane</keyword>
<evidence type="ECO:0000256" key="3">
    <source>
        <dbReference type="ARBA" id="ARBA00022692"/>
    </source>
</evidence>
<dbReference type="InterPro" id="IPR001626">
    <property type="entry name" value="ABC_TroCD"/>
</dbReference>
<feature type="transmembrane region" description="Helical" evidence="7">
    <location>
        <begin position="202"/>
        <end position="222"/>
    </location>
</feature>
<dbReference type="RefSeq" id="WP_084116819.1">
    <property type="nucleotide sequence ID" value="NZ_FWXH01000015.1"/>
</dbReference>
<gene>
    <name evidence="8" type="ORF">SAMN02745134_02988</name>
</gene>
<dbReference type="PANTHER" id="PTHR30477:SF19">
    <property type="entry name" value="METAL ABC TRANSPORTER PERMEASE"/>
    <property type="match status" value="1"/>
</dbReference>
<dbReference type="Gene3D" id="1.10.3470.10">
    <property type="entry name" value="ABC transporter involved in vitamin B12 uptake, BtuC"/>
    <property type="match status" value="1"/>
</dbReference>
<evidence type="ECO:0000313" key="8">
    <source>
        <dbReference type="EMBL" id="SMC26931.1"/>
    </source>
</evidence>
<evidence type="ECO:0000256" key="6">
    <source>
        <dbReference type="RuleBase" id="RU003943"/>
    </source>
</evidence>
<comment type="similarity">
    <text evidence="2 6">Belongs to the ABC-3 integral membrane protein family.</text>
</comment>
<evidence type="ECO:0000256" key="1">
    <source>
        <dbReference type="ARBA" id="ARBA00004141"/>
    </source>
</evidence>
<evidence type="ECO:0000256" key="7">
    <source>
        <dbReference type="SAM" id="Phobius"/>
    </source>
</evidence>
<feature type="transmembrane region" description="Helical" evidence="7">
    <location>
        <begin position="179"/>
        <end position="196"/>
    </location>
</feature>
<dbReference type="GO" id="GO:0055085">
    <property type="term" value="P:transmembrane transport"/>
    <property type="evidence" value="ECO:0007669"/>
    <property type="project" value="InterPro"/>
</dbReference>
<reference evidence="8 9" key="1">
    <citation type="submission" date="2017-04" db="EMBL/GenBank/DDBJ databases">
        <authorList>
            <person name="Afonso C.L."/>
            <person name="Miller P.J."/>
            <person name="Scott M.A."/>
            <person name="Spackman E."/>
            <person name="Goraichik I."/>
            <person name="Dimitrov K.M."/>
            <person name="Suarez D.L."/>
            <person name="Swayne D.E."/>
        </authorList>
    </citation>
    <scope>NUCLEOTIDE SEQUENCE [LARGE SCALE GENOMIC DNA]</scope>
    <source>
        <strain evidence="8 9">DSM 12555</strain>
    </source>
</reference>
<dbReference type="GO" id="GO:0043190">
    <property type="term" value="C:ATP-binding cassette (ABC) transporter complex"/>
    <property type="evidence" value="ECO:0007669"/>
    <property type="project" value="InterPro"/>
</dbReference>
<feature type="transmembrane region" description="Helical" evidence="7">
    <location>
        <begin position="229"/>
        <end position="249"/>
    </location>
</feature>
<dbReference type="EMBL" id="FWXH01000015">
    <property type="protein sequence ID" value="SMC26931.1"/>
    <property type="molecule type" value="Genomic_DNA"/>
</dbReference>
<sequence length="299" mass="31516">MKQIIGFFFATGFFESPEVINALILGSIVAAISGVIGVFVIIRGQSFAGHAISDFGGAGAAMAFLAGIGTLWGFLGFGIFAAIGVEFLGNKAREKDLSTGIILSIALGIESLFLYLDAHFTGKASASMLILFGSIFVVSRTTVLVIALLTIATTIVICILYRPLLLSSIDSELASTRGVPVRFISIVFIILLSFVVEEGSLITGSLLSTALLIGPAAAAVQITRKMSSAMLLSASLGVIAMLIGIVLAYDSFQWAPVGRGWTVSFFVSVIILLFYLLARIKGRISDAKMTKNKGVLSDD</sequence>
<evidence type="ECO:0000256" key="4">
    <source>
        <dbReference type="ARBA" id="ARBA00022989"/>
    </source>
</evidence>